<evidence type="ECO:0000313" key="2">
    <source>
        <dbReference type="Proteomes" id="UP000239757"/>
    </source>
</evidence>
<dbReference type="AlphaFoldDB" id="A0A2P5WH95"/>
<reference evidence="1 2" key="1">
    <citation type="submission" date="2015-01" db="EMBL/GenBank/DDBJ databases">
        <title>Genome of allotetraploid Gossypium barbadense reveals genomic plasticity and fiber elongation in cotton evolution.</title>
        <authorList>
            <person name="Chen X."/>
            <person name="Liu X."/>
            <person name="Zhao B."/>
            <person name="Zheng H."/>
            <person name="Hu Y."/>
            <person name="Lu G."/>
            <person name="Yang C."/>
            <person name="Chen J."/>
            <person name="Shan C."/>
            <person name="Zhang L."/>
            <person name="Zhou Y."/>
            <person name="Wang L."/>
            <person name="Guo W."/>
            <person name="Bai Y."/>
            <person name="Ruan J."/>
            <person name="Shangguan X."/>
            <person name="Mao Y."/>
            <person name="Jiang J."/>
            <person name="Zhu Y."/>
            <person name="Lei J."/>
            <person name="Kang H."/>
            <person name="Chen S."/>
            <person name="He X."/>
            <person name="Wang R."/>
            <person name="Wang Y."/>
            <person name="Chen J."/>
            <person name="Wang L."/>
            <person name="Yu S."/>
            <person name="Wang B."/>
            <person name="Wei J."/>
            <person name="Song S."/>
            <person name="Lu X."/>
            <person name="Gao Z."/>
            <person name="Gu W."/>
            <person name="Deng X."/>
            <person name="Ma D."/>
            <person name="Wang S."/>
            <person name="Liang W."/>
            <person name="Fang L."/>
            <person name="Cai C."/>
            <person name="Zhu X."/>
            <person name="Zhou B."/>
            <person name="Zhang Y."/>
            <person name="Chen Z."/>
            <person name="Xu S."/>
            <person name="Zhu R."/>
            <person name="Wang S."/>
            <person name="Zhang T."/>
            <person name="Zhao G."/>
        </authorList>
    </citation>
    <scope>NUCLEOTIDE SEQUENCE [LARGE SCALE GENOMIC DNA]</scope>
    <source>
        <strain evidence="2">cv. Xinhai21</strain>
        <tissue evidence="1">Leaf</tissue>
    </source>
</reference>
<evidence type="ECO:0000313" key="1">
    <source>
        <dbReference type="EMBL" id="PPR90458.1"/>
    </source>
</evidence>
<gene>
    <name evidence="1" type="ORF">GOBAR_AA30216</name>
</gene>
<protein>
    <submittedName>
        <fullName evidence="1">Uncharacterized protein</fullName>
    </submittedName>
</protein>
<organism evidence="1 2">
    <name type="scientific">Gossypium barbadense</name>
    <name type="common">Sea Island cotton</name>
    <name type="synonym">Hibiscus barbadensis</name>
    <dbReference type="NCBI Taxonomy" id="3634"/>
    <lineage>
        <taxon>Eukaryota</taxon>
        <taxon>Viridiplantae</taxon>
        <taxon>Streptophyta</taxon>
        <taxon>Embryophyta</taxon>
        <taxon>Tracheophyta</taxon>
        <taxon>Spermatophyta</taxon>
        <taxon>Magnoliopsida</taxon>
        <taxon>eudicotyledons</taxon>
        <taxon>Gunneridae</taxon>
        <taxon>Pentapetalae</taxon>
        <taxon>rosids</taxon>
        <taxon>malvids</taxon>
        <taxon>Malvales</taxon>
        <taxon>Malvaceae</taxon>
        <taxon>Malvoideae</taxon>
        <taxon>Gossypium</taxon>
    </lineage>
</organism>
<sequence>MFRGRPHLGLKWKGSSTKTLFVNEGCSTHIARGHGKYFVNLATPPTTIFVQAVAIGFKDLFKGVRVVVEISIRTIIDLHESSNIAKADEDRALVVVGKWKAAKKKVSDDVKFWWD</sequence>
<accession>A0A2P5WH95</accession>
<dbReference type="Proteomes" id="UP000239757">
    <property type="component" value="Unassembled WGS sequence"/>
</dbReference>
<dbReference type="EMBL" id="KZ667619">
    <property type="protein sequence ID" value="PPR90458.1"/>
    <property type="molecule type" value="Genomic_DNA"/>
</dbReference>
<name>A0A2P5WH95_GOSBA</name>
<proteinExistence type="predicted"/>